<protein>
    <recommendedName>
        <fullName evidence="10">G-protein coupled receptors family 1 profile domain-containing protein</fullName>
    </recommendedName>
</protein>
<dbReference type="PROSITE" id="PS50262">
    <property type="entry name" value="G_PROTEIN_RECEP_F1_2"/>
    <property type="match status" value="1"/>
</dbReference>
<dbReference type="GO" id="GO:0004930">
    <property type="term" value="F:G protein-coupled receptor activity"/>
    <property type="evidence" value="ECO:0007669"/>
    <property type="project" value="UniProtKB-KW"/>
</dbReference>
<feature type="transmembrane region" description="Helical" evidence="9">
    <location>
        <begin position="56"/>
        <end position="82"/>
    </location>
</feature>
<feature type="transmembrane region" description="Helical" evidence="9">
    <location>
        <begin position="20"/>
        <end position="44"/>
    </location>
</feature>
<dbReference type="InterPro" id="IPR000276">
    <property type="entry name" value="GPCR_Rhodpsn"/>
</dbReference>
<evidence type="ECO:0000256" key="4">
    <source>
        <dbReference type="ARBA" id="ARBA00022989"/>
    </source>
</evidence>
<keyword evidence="2" id="KW-1003">Cell membrane</keyword>
<evidence type="ECO:0000256" key="2">
    <source>
        <dbReference type="ARBA" id="ARBA00022475"/>
    </source>
</evidence>
<keyword evidence="8" id="KW-0807">Transducer</keyword>
<evidence type="ECO:0000313" key="11">
    <source>
        <dbReference type="EMBL" id="KAK7482192.1"/>
    </source>
</evidence>
<evidence type="ECO:0000256" key="7">
    <source>
        <dbReference type="ARBA" id="ARBA00023170"/>
    </source>
</evidence>
<evidence type="ECO:0000313" key="12">
    <source>
        <dbReference type="Proteomes" id="UP001519460"/>
    </source>
</evidence>
<dbReference type="EMBL" id="JACVVK020000249">
    <property type="protein sequence ID" value="KAK7482192.1"/>
    <property type="molecule type" value="Genomic_DNA"/>
</dbReference>
<reference evidence="11 12" key="1">
    <citation type="journal article" date="2023" name="Sci. Data">
        <title>Genome assembly of the Korean intertidal mud-creeper Batillaria attramentaria.</title>
        <authorList>
            <person name="Patra A.K."/>
            <person name="Ho P.T."/>
            <person name="Jun S."/>
            <person name="Lee S.J."/>
            <person name="Kim Y."/>
            <person name="Won Y.J."/>
        </authorList>
    </citation>
    <scope>NUCLEOTIDE SEQUENCE [LARGE SCALE GENOMIC DNA]</scope>
    <source>
        <strain evidence="11">Wonlab-2016</strain>
    </source>
</reference>
<feature type="transmembrane region" description="Helical" evidence="9">
    <location>
        <begin position="137"/>
        <end position="158"/>
    </location>
</feature>
<dbReference type="GO" id="GO:0005886">
    <property type="term" value="C:plasma membrane"/>
    <property type="evidence" value="ECO:0007669"/>
    <property type="project" value="UniProtKB-SubCell"/>
</dbReference>
<dbReference type="SUPFAM" id="SSF81321">
    <property type="entry name" value="Family A G protein-coupled receptor-like"/>
    <property type="match status" value="1"/>
</dbReference>
<comment type="subcellular location">
    <subcellularLocation>
        <location evidence="1">Cell membrane</location>
        <topology evidence="1">Multi-pass membrane protein</topology>
    </subcellularLocation>
</comment>
<dbReference type="PRINTS" id="PR00237">
    <property type="entry name" value="GPCRRHODOPSN"/>
</dbReference>
<dbReference type="PANTHER" id="PTHR24247">
    <property type="entry name" value="5-HYDROXYTRYPTAMINE RECEPTOR"/>
    <property type="match status" value="1"/>
</dbReference>
<accession>A0ABD0K5T4</accession>
<dbReference type="Pfam" id="PF00001">
    <property type="entry name" value="7tm_1"/>
    <property type="match status" value="1"/>
</dbReference>
<feature type="transmembrane region" description="Helical" evidence="9">
    <location>
        <begin position="94"/>
        <end position="116"/>
    </location>
</feature>
<dbReference type="AlphaFoldDB" id="A0ABD0K5T4"/>
<keyword evidence="7" id="KW-0675">Receptor</keyword>
<feature type="transmembrane region" description="Helical" evidence="9">
    <location>
        <begin position="178"/>
        <end position="203"/>
    </location>
</feature>
<evidence type="ECO:0000256" key="3">
    <source>
        <dbReference type="ARBA" id="ARBA00022692"/>
    </source>
</evidence>
<evidence type="ECO:0000256" key="6">
    <source>
        <dbReference type="ARBA" id="ARBA00023136"/>
    </source>
</evidence>
<proteinExistence type="predicted"/>
<dbReference type="SMART" id="SM01381">
    <property type="entry name" value="7TM_GPCR_Srsx"/>
    <property type="match status" value="1"/>
</dbReference>
<keyword evidence="3 9" id="KW-0812">Transmembrane</keyword>
<sequence length="340" mass="37949">MWNSTFGNISERGDVSVASYTLAVVKLLFVPVIIGGNFLVLASVCVFQRLRTSTNYFLLSLAISDLLVGLLTIPLYAAFYLQAGSLMHNRVACLAWFGSVILGCGSSLFNLLLIVLDRFMAIHFPFRYGELRTPCRVVSALTGLWVYVVILSCLPLMGWNHWDDASKCSFYSTLPKAYVAWSAYLTVGICILVSSLLYGKIFLTVHQHRKKIQALNVASSRENQWMQREVRSTRLSATVFLLFVLFWAPYFLVGPLKYTSLSQEVVEIIKNTTLVLAFGNSMVNPVVYGLARKDFRTAYKVLVVTPITQWGGLRNVPLQGEDAREMVERGACTTAQTAAH</sequence>
<evidence type="ECO:0000256" key="9">
    <source>
        <dbReference type="SAM" id="Phobius"/>
    </source>
</evidence>
<name>A0ABD0K5T4_9CAEN</name>
<dbReference type="Gene3D" id="1.20.1070.10">
    <property type="entry name" value="Rhodopsin 7-helix transmembrane proteins"/>
    <property type="match status" value="1"/>
</dbReference>
<dbReference type="Proteomes" id="UP001519460">
    <property type="component" value="Unassembled WGS sequence"/>
</dbReference>
<evidence type="ECO:0000256" key="8">
    <source>
        <dbReference type="ARBA" id="ARBA00023224"/>
    </source>
</evidence>
<keyword evidence="5" id="KW-0297">G-protein coupled receptor</keyword>
<keyword evidence="4 9" id="KW-1133">Transmembrane helix</keyword>
<evidence type="ECO:0000259" key="10">
    <source>
        <dbReference type="PROSITE" id="PS50262"/>
    </source>
</evidence>
<organism evidence="11 12">
    <name type="scientific">Batillaria attramentaria</name>
    <dbReference type="NCBI Taxonomy" id="370345"/>
    <lineage>
        <taxon>Eukaryota</taxon>
        <taxon>Metazoa</taxon>
        <taxon>Spiralia</taxon>
        <taxon>Lophotrochozoa</taxon>
        <taxon>Mollusca</taxon>
        <taxon>Gastropoda</taxon>
        <taxon>Caenogastropoda</taxon>
        <taxon>Sorbeoconcha</taxon>
        <taxon>Cerithioidea</taxon>
        <taxon>Batillariidae</taxon>
        <taxon>Batillaria</taxon>
    </lineage>
</organism>
<feature type="transmembrane region" description="Helical" evidence="9">
    <location>
        <begin position="235"/>
        <end position="253"/>
    </location>
</feature>
<keyword evidence="12" id="KW-1185">Reference proteome</keyword>
<evidence type="ECO:0000256" key="1">
    <source>
        <dbReference type="ARBA" id="ARBA00004651"/>
    </source>
</evidence>
<comment type="caution">
    <text evidence="11">The sequence shown here is derived from an EMBL/GenBank/DDBJ whole genome shotgun (WGS) entry which is preliminary data.</text>
</comment>
<feature type="transmembrane region" description="Helical" evidence="9">
    <location>
        <begin position="273"/>
        <end position="291"/>
    </location>
</feature>
<evidence type="ECO:0000256" key="5">
    <source>
        <dbReference type="ARBA" id="ARBA00023040"/>
    </source>
</evidence>
<dbReference type="InterPro" id="IPR017452">
    <property type="entry name" value="GPCR_Rhodpsn_7TM"/>
</dbReference>
<keyword evidence="6 9" id="KW-0472">Membrane</keyword>
<gene>
    <name evidence="11" type="ORF">BaRGS_00026541</name>
</gene>
<feature type="domain" description="G-protein coupled receptors family 1 profile" evidence="10">
    <location>
        <begin position="36"/>
        <end position="288"/>
    </location>
</feature>